<evidence type="ECO:0000256" key="1">
    <source>
        <dbReference type="SAM" id="MobiDB-lite"/>
    </source>
</evidence>
<feature type="chain" id="PRO_5043272829" evidence="2">
    <location>
        <begin position="24"/>
        <end position="403"/>
    </location>
</feature>
<organism evidence="4">
    <name type="scientific">Cladocopium goreaui</name>
    <dbReference type="NCBI Taxonomy" id="2562237"/>
    <lineage>
        <taxon>Eukaryota</taxon>
        <taxon>Sar</taxon>
        <taxon>Alveolata</taxon>
        <taxon>Dinophyceae</taxon>
        <taxon>Suessiales</taxon>
        <taxon>Symbiodiniaceae</taxon>
        <taxon>Cladocopium</taxon>
    </lineage>
</organism>
<accession>A0A9P1G6Q6</accession>
<feature type="signal peptide" evidence="2">
    <location>
        <begin position="1"/>
        <end position="23"/>
    </location>
</feature>
<protein>
    <submittedName>
        <fullName evidence="5">Nucleotide-diphospho-sugar transferase domain-containing protein</fullName>
    </submittedName>
</protein>
<dbReference type="OrthoDB" id="446793at2759"/>
<dbReference type="AlphaFoldDB" id="A0A9P1G6Q6"/>
<name>A0A9P1G6Q6_9DINO</name>
<sequence>MHRCQCFMLLLATGTLLLMLKQSEVMPPGLDDLTEQLQMLTSRDGGGGKAALPEAPEAPEAPEKKQSQVEPADQEVVEVTTTPPQSPEPGSEPLAARLQRHAGVYRDKSHAPELKNVLLLTAANSGYLEMLTNWECIAQRLGLDWMVIAIDSELQQHLGERSFSATGKEWQKAEGFFSKGGFQLIACNKIRSVAEVLRSTNLDIVFSDGDNVFKSDPFLPTLTLGSMIRSGKYEYIYGRKIEPGNQKIQNFKPEIWHQEPNKGNTGFYYVAGGRKQTIVQKVFDKGVAWCDSRPHMDDQENFWDALFDSRRKKRSAKDYVACFRHCDNNESCSGIEESQVFNYCDMSPWEYILGCFTPASALEEPRMVAYHATHVVGWESKRKKLQQVKLWAYCNETEIGSAA</sequence>
<dbReference type="EMBL" id="CAMXCT010002612">
    <property type="protein sequence ID" value="CAI3999307.1"/>
    <property type="molecule type" value="Genomic_DNA"/>
</dbReference>
<dbReference type="InterPro" id="IPR052636">
    <property type="entry name" value="UDP-D-xylose:L-fucose_XylT"/>
</dbReference>
<proteinExistence type="predicted"/>
<dbReference type="Pfam" id="PF03407">
    <property type="entry name" value="Nucleotid_trans"/>
    <property type="match status" value="1"/>
</dbReference>
<keyword evidence="2" id="KW-0732">Signal</keyword>
<dbReference type="PANTHER" id="PTHR47032:SF1">
    <property type="entry name" value="UDP-D-XYLOSE:L-FUCOSE ALPHA-1,3-D-XYLOSYLTRANSFERASE-RELATED"/>
    <property type="match status" value="1"/>
</dbReference>
<dbReference type="GO" id="GO:0005794">
    <property type="term" value="C:Golgi apparatus"/>
    <property type="evidence" value="ECO:0007669"/>
    <property type="project" value="TreeGrafter"/>
</dbReference>
<evidence type="ECO:0000256" key="2">
    <source>
        <dbReference type="SAM" id="SignalP"/>
    </source>
</evidence>
<reference evidence="4" key="1">
    <citation type="submission" date="2022-10" db="EMBL/GenBank/DDBJ databases">
        <authorList>
            <person name="Chen Y."/>
            <person name="Dougan E. K."/>
            <person name="Chan C."/>
            <person name="Rhodes N."/>
            <person name="Thang M."/>
        </authorList>
    </citation>
    <scope>NUCLEOTIDE SEQUENCE</scope>
</reference>
<gene>
    <name evidence="4" type="ORF">C1SCF055_LOCUS25526</name>
</gene>
<evidence type="ECO:0000313" key="4">
    <source>
        <dbReference type="EMBL" id="CAI3999307.1"/>
    </source>
</evidence>
<evidence type="ECO:0000313" key="6">
    <source>
        <dbReference type="Proteomes" id="UP001152797"/>
    </source>
</evidence>
<dbReference type="EMBL" id="CAMXCT030002612">
    <property type="protein sequence ID" value="CAL4786619.1"/>
    <property type="molecule type" value="Genomic_DNA"/>
</dbReference>
<feature type="region of interest" description="Disordered" evidence="1">
    <location>
        <begin position="41"/>
        <end position="93"/>
    </location>
</feature>
<evidence type="ECO:0000259" key="3">
    <source>
        <dbReference type="Pfam" id="PF03407"/>
    </source>
</evidence>
<keyword evidence="6" id="KW-1185">Reference proteome</keyword>
<comment type="caution">
    <text evidence="4">The sequence shown here is derived from an EMBL/GenBank/DDBJ whole genome shotgun (WGS) entry which is preliminary data.</text>
</comment>
<reference evidence="5 6" key="2">
    <citation type="submission" date="2024-05" db="EMBL/GenBank/DDBJ databases">
        <authorList>
            <person name="Chen Y."/>
            <person name="Shah S."/>
            <person name="Dougan E. K."/>
            <person name="Thang M."/>
            <person name="Chan C."/>
        </authorList>
    </citation>
    <scope>NUCLEOTIDE SEQUENCE [LARGE SCALE GENOMIC DNA]</scope>
</reference>
<evidence type="ECO:0000313" key="5">
    <source>
        <dbReference type="EMBL" id="CAL4786619.1"/>
    </source>
</evidence>
<dbReference type="InterPro" id="IPR005069">
    <property type="entry name" value="Nucl-diP-sugar_transferase"/>
</dbReference>
<dbReference type="Proteomes" id="UP001152797">
    <property type="component" value="Unassembled WGS sequence"/>
</dbReference>
<feature type="domain" description="Nucleotide-diphospho-sugar transferase" evidence="3">
    <location>
        <begin position="145"/>
        <end position="385"/>
    </location>
</feature>
<dbReference type="PANTHER" id="PTHR47032">
    <property type="entry name" value="UDP-D-XYLOSE:L-FUCOSE ALPHA-1,3-D-XYLOSYLTRANSFERASE-RELATED"/>
    <property type="match status" value="1"/>
</dbReference>
<dbReference type="EMBL" id="CAMXCT020002612">
    <property type="protein sequence ID" value="CAL1152682.1"/>
    <property type="molecule type" value="Genomic_DNA"/>
</dbReference>
<dbReference type="GO" id="GO:0016757">
    <property type="term" value="F:glycosyltransferase activity"/>
    <property type="evidence" value="ECO:0007669"/>
    <property type="project" value="TreeGrafter"/>
</dbReference>
<keyword evidence="5" id="KW-0808">Transferase</keyword>